<dbReference type="SUPFAM" id="SSF46689">
    <property type="entry name" value="Homeodomain-like"/>
    <property type="match status" value="1"/>
</dbReference>
<protein>
    <submittedName>
        <fullName evidence="11">Uncharacterized protein LOC101856173</fullName>
    </submittedName>
</protein>
<dbReference type="InterPro" id="IPR050649">
    <property type="entry name" value="Paired_Homeobox_TFs"/>
</dbReference>
<keyword evidence="4 5" id="KW-0539">Nucleus</keyword>
<proteinExistence type="predicted"/>
<feature type="domain" description="Homeobox" evidence="8">
    <location>
        <begin position="47"/>
        <end position="107"/>
    </location>
</feature>
<reference evidence="11" key="1">
    <citation type="submission" date="2025-08" db="UniProtKB">
        <authorList>
            <consortium name="RefSeq"/>
        </authorList>
    </citation>
    <scope>IDENTIFICATION</scope>
</reference>
<dbReference type="Pfam" id="PF03826">
    <property type="entry name" value="OAR"/>
    <property type="match status" value="1"/>
</dbReference>
<feature type="compositionally biased region" description="Low complexity" evidence="7">
    <location>
        <begin position="386"/>
        <end position="404"/>
    </location>
</feature>
<evidence type="ECO:0000256" key="2">
    <source>
        <dbReference type="ARBA" id="ARBA00023125"/>
    </source>
</evidence>
<dbReference type="InterPro" id="IPR001356">
    <property type="entry name" value="HD"/>
</dbReference>
<name>A0ABM0ZXP7_APLCA</name>
<feature type="compositionally biased region" description="Basic and acidic residues" evidence="7">
    <location>
        <begin position="572"/>
        <end position="599"/>
    </location>
</feature>
<accession>A0ABM0ZXP7</accession>
<dbReference type="PROSITE" id="PS50803">
    <property type="entry name" value="OAR"/>
    <property type="match status" value="1"/>
</dbReference>
<evidence type="ECO:0000256" key="5">
    <source>
        <dbReference type="PROSITE-ProRule" id="PRU00108"/>
    </source>
</evidence>
<dbReference type="GeneID" id="101856173"/>
<evidence type="ECO:0000313" key="10">
    <source>
        <dbReference type="Proteomes" id="UP000694888"/>
    </source>
</evidence>
<comment type="subcellular location">
    <subcellularLocation>
        <location evidence="1 5 6">Nucleus</location>
    </subcellularLocation>
</comment>
<evidence type="ECO:0000259" key="9">
    <source>
        <dbReference type="PROSITE" id="PS50803"/>
    </source>
</evidence>
<keyword evidence="3 5" id="KW-0371">Homeobox</keyword>
<dbReference type="RefSeq" id="XP_012936635.1">
    <property type="nucleotide sequence ID" value="XM_013081181.2"/>
</dbReference>
<feature type="compositionally biased region" description="Basic and acidic residues" evidence="7">
    <location>
        <begin position="219"/>
        <end position="237"/>
    </location>
</feature>
<organism evidence="10 11">
    <name type="scientific">Aplysia californica</name>
    <name type="common">California sea hare</name>
    <dbReference type="NCBI Taxonomy" id="6500"/>
    <lineage>
        <taxon>Eukaryota</taxon>
        <taxon>Metazoa</taxon>
        <taxon>Spiralia</taxon>
        <taxon>Lophotrochozoa</taxon>
        <taxon>Mollusca</taxon>
        <taxon>Gastropoda</taxon>
        <taxon>Heterobranchia</taxon>
        <taxon>Euthyneura</taxon>
        <taxon>Tectipleura</taxon>
        <taxon>Aplysiida</taxon>
        <taxon>Aplysioidea</taxon>
        <taxon>Aplysiidae</taxon>
        <taxon>Aplysia</taxon>
    </lineage>
</organism>
<evidence type="ECO:0000256" key="7">
    <source>
        <dbReference type="SAM" id="MobiDB-lite"/>
    </source>
</evidence>
<feature type="region of interest" description="Disordered" evidence="7">
    <location>
        <begin position="219"/>
        <end position="270"/>
    </location>
</feature>
<evidence type="ECO:0000256" key="3">
    <source>
        <dbReference type="ARBA" id="ARBA00023155"/>
    </source>
</evidence>
<gene>
    <name evidence="11" type="primary">LOC101856173</name>
</gene>
<evidence type="ECO:0000256" key="4">
    <source>
        <dbReference type="ARBA" id="ARBA00023242"/>
    </source>
</evidence>
<evidence type="ECO:0000256" key="1">
    <source>
        <dbReference type="ARBA" id="ARBA00004123"/>
    </source>
</evidence>
<evidence type="ECO:0000259" key="8">
    <source>
        <dbReference type="PROSITE" id="PS50071"/>
    </source>
</evidence>
<feature type="compositionally biased region" description="Basic and acidic residues" evidence="7">
    <location>
        <begin position="133"/>
        <end position="146"/>
    </location>
</feature>
<evidence type="ECO:0000313" key="11">
    <source>
        <dbReference type="RefSeq" id="XP_012936635.1"/>
    </source>
</evidence>
<dbReference type="PANTHER" id="PTHR24329">
    <property type="entry name" value="HOMEOBOX PROTEIN ARISTALESS"/>
    <property type="match status" value="1"/>
</dbReference>
<dbReference type="InterPro" id="IPR009057">
    <property type="entry name" value="Homeodomain-like_sf"/>
</dbReference>
<dbReference type="Proteomes" id="UP000694888">
    <property type="component" value="Unplaced"/>
</dbReference>
<feature type="domain" description="OAR" evidence="9">
    <location>
        <begin position="577"/>
        <end position="590"/>
    </location>
</feature>
<dbReference type="InterPro" id="IPR017970">
    <property type="entry name" value="Homeobox_CS"/>
</dbReference>
<feature type="DNA-binding region" description="Homeobox" evidence="5">
    <location>
        <begin position="49"/>
        <end position="108"/>
    </location>
</feature>
<dbReference type="Gene3D" id="1.10.10.60">
    <property type="entry name" value="Homeodomain-like"/>
    <property type="match status" value="1"/>
</dbReference>
<keyword evidence="10" id="KW-1185">Reference proteome</keyword>
<keyword evidence="2 5" id="KW-0238">DNA-binding</keyword>
<evidence type="ECO:0000256" key="6">
    <source>
        <dbReference type="RuleBase" id="RU000682"/>
    </source>
</evidence>
<sequence>MFCFHCPPSFHPSGRSLTLDYPCPTHPSYPGYAGLHGDLHDEAFARRKQRRNRTTFTLQQLEELEKAFAQTHYPDVFMREDLAMRINLTEARVQVWFQNRRAKWRKSERFAQQPGGGRPTGSVGEDGEGCGQEGDKSTEAINEHPHSPAAFPDRVPQTAHAHERRGDEMEAQTSAGGPGSFVEERKSEGRDEVLVEIKSERSQADQEGCGDDLERQGFEEAQARESDRDTEGQGRDDGEGEGEICVDKNEPDDCYEGSGPHGEQRRRCSQNEAIDYTARKTEESSSGTELAGEMTVDVEDEDDNNNTGDKRPLLPILNHHRHESHMMMNASPRRHEPPPYLGFPRHSPIRHEFMPPPAASDGGKLILNTPSSLEPLISPPYEGRKSLSPTSSTSPALSLTNTPSVAAGIPMTSDGRGGITSTAGASLSVDAPPPGFPVSPSLAFGHSGMTSYGNDPALGMLGLMPPLMWRSPDLALMAKMSRGALPFTQSLLAMNRPGLLSSMDGSRFKSGYDSLLSSRQFLSSHLPHPAFKGCLPFCMYCPPRSNGTGSNHIAGNCSGGGSNSGSFPPTFGEHRTSSLAELRQKAREHAEAIVARRTDSPTPPTD</sequence>
<dbReference type="InterPro" id="IPR003654">
    <property type="entry name" value="OAR_dom"/>
</dbReference>
<dbReference type="SMART" id="SM00389">
    <property type="entry name" value="HOX"/>
    <property type="match status" value="1"/>
</dbReference>
<dbReference type="CDD" id="cd00086">
    <property type="entry name" value="homeodomain"/>
    <property type="match status" value="1"/>
</dbReference>
<dbReference type="PANTHER" id="PTHR24329:SF543">
    <property type="entry name" value="FI01017P-RELATED"/>
    <property type="match status" value="1"/>
</dbReference>
<feature type="region of interest" description="Disordered" evidence="7">
    <location>
        <begin position="106"/>
        <end position="190"/>
    </location>
</feature>
<dbReference type="PROSITE" id="PS50071">
    <property type="entry name" value="HOMEOBOX_2"/>
    <property type="match status" value="1"/>
</dbReference>
<dbReference type="PROSITE" id="PS00027">
    <property type="entry name" value="HOMEOBOX_1"/>
    <property type="match status" value="1"/>
</dbReference>
<dbReference type="Pfam" id="PF00046">
    <property type="entry name" value="Homeodomain"/>
    <property type="match status" value="1"/>
</dbReference>
<feature type="region of interest" description="Disordered" evidence="7">
    <location>
        <begin position="378"/>
        <end position="432"/>
    </location>
</feature>
<feature type="region of interest" description="Disordered" evidence="7">
    <location>
        <begin position="566"/>
        <end position="606"/>
    </location>
</feature>